<dbReference type="Proteomes" id="UP001445335">
    <property type="component" value="Unassembled WGS sequence"/>
</dbReference>
<reference evidence="2 3" key="1">
    <citation type="journal article" date="2024" name="Nat. Commun.">
        <title>Phylogenomics reveals the evolutionary origins of lichenization in chlorophyte algae.</title>
        <authorList>
            <person name="Puginier C."/>
            <person name="Libourel C."/>
            <person name="Otte J."/>
            <person name="Skaloud P."/>
            <person name="Haon M."/>
            <person name="Grisel S."/>
            <person name="Petersen M."/>
            <person name="Berrin J.G."/>
            <person name="Delaux P.M."/>
            <person name="Dal Grande F."/>
            <person name="Keller J."/>
        </authorList>
    </citation>
    <scope>NUCLEOTIDE SEQUENCE [LARGE SCALE GENOMIC DNA]</scope>
    <source>
        <strain evidence="2 3">SAG 245.80</strain>
    </source>
</reference>
<feature type="compositionally biased region" description="Basic and acidic residues" evidence="1">
    <location>
        <begin position="229"/>
        <end position="241"/>
    </location>
</feature>
<dbReference type="Gene3D" id="3.40.50.11350">
    <property type="match status" value="1"/>
</dbReference>
<dbReference type="AlphaFoldDB" id="A0AAW1QML8"/>
<name>A0AAW1QML8_9CHLO</name>
<evidence type="ECO:0008006" key="4">
    <source>
        <dbReference type="Google" id="ProtNLM"/>
    </source>
</evidence>
<evidence type="ECO:0000256" key="1">
    <source>
        <dbReference type="SAM" id="MobiDB-lite"/>
    </source>
</evidence>
<accession>A0AAW1QML8</accession>
<comment type="caution">
    <text evidence="2">The sequence shown here is derived from an EMBL/GenBank/DDBJ whole genome shotgun (WGS) entry which is preliminary data.</text>
</comment>
<feature type="region of interest" description="Disordered" evidence="1">
    <location>
        <begin position="176"/>
        <end position="246"/>
    </location>
</feature>
<evidence type="ECO:0000313" key="2">
    <source>
        <dbReference type="EMBL" id="KAK9822467.1"/>
    </source>
</evidence>
<protein>
    <recommendedName>
        <fullName evidence="4">O-fucosyltransferase family protein</fullName>
    </recommendedName>
</protein>
<dbReference type="EMBL" id="JALJOU010000087">
    <property type="protein sequence ID" value="KAK9822467.1"/>
    <property type="molecule type" value="Genomic_DNA"/>
</dbReference>
<keyword evidence="3" id="KW-1185">Reference proteome</keyword>
<gene>
    <name evidence="2" type="ORF">WJX81_005696</name>
</gene>
<feature type="compositionally biased region" description="Low complexity" evidence="1">
    <location>
        <begin position="192"/>
        <end position="215"/>
    </location>
</feature>
<evidence type="ECO:0000313" key="3">
    <source>
        <dbReference type="Proteomes" id="UP001445335"/>
    </source>
</evidence>
<organism evidence="2 3">
    <name type="scientific">Elliptochloris bilobata</name>
    <dbReference type="NCBI Taxonomy" id="381761"/>
    <lineage>
        <taxon>Eukaryota</taxon>
        <taxon>Viridiplantae</taxon>
        <taxon>Chlorophyta</taxon>
        <taxon>core chlorophytes</taxon>
        <taxon>Trebouxiophyceae</taxon>
        <taxon>Trebouxiophyceae incertae sedis</taxon>
        <taxon>Elliptochloris clade</taxon>
        <taxon>Elliptochloris</taxon>
    </lineage>
</organism>
<sequence>MIDSGAEGEEAWKKEGEQEEAQRGLQDYMHQLYVITRESLLMAPLMPGAYMHAFLAMPRGLAAANAAATIYCVDGGKAPCVARTTAALVRMGQLALVRDTVAVACEGGRADVVAAVTMALLALREICIVTQINNALVAAGQLAAGAKITGCMAQTVGSDIARAARQAGAKLLPGIFSEDGGDSAPKSGGARASQAIADGDPAAAAEAALEASADDAAVRPGPQAATGGRDPDTGKHARDEANNNPFPYKCTADGGLHEWFDAPAIERWTQEAEDLQPDAPCRRTYSRLVQNTVFNEVPVRPDGYSDLIEVALPQVWRLRPHVQAAVDPILAQLELEPKPTIGFHLRGGDKLIEDNIGNRTTTRALDYINAFFDEKERLARRGGQAMANGTCVLVGDDEALLAEAAASAAERLSCKVFAERAKYEMAAHSQVVFDSMPLHERCAATMHLLTDLELLAHTDYFVGSYNSGLFHLVDKLRYVIYGKHRRTSIDASNNKRDWYAQIRAYFDKKHPIFEYDYKWQGVKV</sequence>
<proteinExistence type="predicted"/>